<dbReference type="EMBL" id="SDMR01000002">
    <property type="protein sequence ID" value="TBT95969.1"/>
    <property type="molecule type" value="Genomic_DNA"/>
</dbReference>
<dbReference type="SUPFAM" id="SSF51445">
    <property type="entry name" value="(Trans)glycosidases"/>
    <property type="match status" value="1"/>
</dbReference>
<dbReference type="RefSeq" id="WP_131171084.1">
    <property type="nucleotide sequence ID" value="NZ_FXTL01000002.1"/>
</dbReference>
<organism evidence="6 7">
    <name type="scientific">Propioniciclava tarda</name>
    <dbReference type="NCBI Taxonomy" id="433330"/>
    <lineage>
        <taxon>Bacteria</taxon>
        <taxon>Bacillati</taxon>
        <taxon>Actinomycetota</taxon>
        <taxon>Actinomycetes</taxon>
        <taxon>Propionibacteriales</taxon>
        <taxon>Propionibacteriaceae</taxon>
        <taxon>Propioniciclava</taxon>
    </lineage>
</organism>
<comment type="catalytic activity">
    <reaction evidence="1">
        <text>Hydrolysis of terminal, non-reducing alpha-D-galactose residues in alpha-D-galactosides, including galactose oligosaccharides, galactomannans and galactolipids.</text>
        <dbReference type="EC" id="3.2.1.22"/>
    </reaction>
</comment>
<dbReference type="InterPro" id="IPR013785">
    <property type="entry name" value="Aldolase_TIM"/>
</dbReference>
<dbReference type="OrthoDB" id="9758822at2"/>
<evidence type="ECO:0000256" key="4">
    <source>
        <dbReference type="ARBA" id="ARBA00023295"/>
    </source>
</evidence>
<dbReference type="InterPro" id="IPR038417">
    <property type="entry name" value="Alpga-gal_N_sf"/>
</dbReference>
<dbReference type="Gene3D" id="3.20.20.70">
    <property type="entry name" value="Aldolase class I"/>
    <property type="match status" value="1"/>
</dbReference>
<gene>
    <name evidence="6" type="ORF">ET996_03080</name>
</gene>
<feature type="domain" description="Glycosyl hydrolase family 36 N-terminal" evidence="5">
    <location>
        <begin position="25"/>
        <end position="261"/>
    </location>
</feature>
<dbReference type="InterPro" id="IPR017853">
    <property type="entry name" value="GH"/>
</dbReference>
<dbReference type="Pfam" id="PF02065">
    <property type="entry name" value="Melibiase"/>
    <property type="match status" value="1"/>
</dbReference>
<dbReference type="FunFam" id="3.20.20.70:FF:000118">
    <property type="entry name" value="Alpha-galactosidase"/>
    <property type="match status" value="1"/>
</dbReference>
<dbReference type="GO" id="GO:0004557">
    <property type="term" value="F:alpha-galactosidase activity"/>
    <property type="evidence" value="ECO:0007669"/>
    <property type="project" value="UniProtKB-EC"/>
</dbReference>
<dbReference type="Proteomes" id="UP000291933">
    <property type="component" value="Unassembled WGS sequence"/>
</dbReference>
<dbReference type="InterPro" id="IPR002252">
    <property type="entry name" value="Glyco_hydro_36"/>
</dbReference>
<evidence type="ECO:0000259" key="5">
    <source>
        <dbReference type="Pfam" id="PF16875"/>
    </source>
</evidence>
<dbReference type="Pfam" id="PF16875">
    <property type="entry name" value="Glyco_hydro_36N"/>
    <property type="match status" value="1"/>
</dbReference>
<dbReference type="PANTHER" id="PTHR43053:SF3">
    <property type="entry name" value="ALPHA-GALACTOSIDASE C-RELATED"/>
    <property type="match status" value="1"/>
</dbReference>
<dbReference type="PRINTS" id="PR00743">
    <property type="entry name" value="GLHYDRLASE36"/>
</dbReference>
<dbReference type="InterPro" id="IPR000111">
    <property type="entry name" value="Glyco_hydro_27/36_CS"/>
</dbReference>
<dbReference type="AlphaFoldDB" id="A0A4Q9KQ03"/>
<sequence length="717" mass="78452">MTISTRLCLHAADVTLVLDAPAGQLPAVLHWGAALGELSEADTAALAACQTPPIIPNGPDAPVRVALVPEGRTGWQGRPGLSGSRDGRDWTPHWVLSGVTIDGAPAPEHANLGPCLVVFEAADADASLGLTIEVELLASGLVRARAAVQNTGDEDYRVDELLVAFPVPMRAREILDFAGRWTKERVPQRTTLQVGTHWREARHGRTGADSAFVLHLGAPGFGFADGELWAVHTAWSGNHVHYAERLASGDQVVGGGELLLPAEGTVAPGASYRGPWVYANYGVGLDAVARRFHRTLRSRPEHPDVRRPVTLNVWEAVYFDHDLDRLVALAERAASIGVERFVLDDGWFGGRRDDHRGLGDWFVSPDAWPHGLHPLTDKVTALGMQFGLWFEPEMVNIDSDVARAHPEWIMQPSGRLPVESRFQQVLNIGLPDAYAYVRDRMLALLDEYPIAYIKWDHNRDLVDAGSAPTGVPGVHRQTQAYYRLLDELKAAHPGLEIESCSSGGARIDLEVMSRCDRVWVSDCIDPLERQSMMRWTTQLLPPELLGSHIASGRSHTTGRQHDLAFRAATAVWGHLGIEWDLTAASAEELAELTDWIAWFKENRATLLGGDLVRVDVSDAGLIVHGVVTSERGLYEVCSTTLPDVANLGRIVLPGLDADARYRVRLVRQPAALPLPMRAPWSFDPDGVVLSGRVLARAGVRLPYLPPEQSFIIEATRV</sequence>
<dbReference type="InterPro" id="IPR031704">
    <property type="entry name" value="Glyco_hydro_36_N"/>
</dbReference>
<keyword evidence="4" id="KW-0326">Glycosidase</keyword>
<dbReference type="PANTHER" id="PTHR43053">
    <property type="entry name" value="GLYCOSIDASE FAMILY 31"/>
    <property type="match status" value="1"/>
</dbReference>
<dbReference type="Gene3D" id="2.70.98.60">
    <property type="entry name" value="alpha-galactosidase from lactobacil brevis"/>
    <property type="match status" value="1"/>
</dbReference>
<dbReference type="CDD" id="cd14791">
    <property type="entry name" value="GH36"/>
    <property type="match status" value="1"/>
</dbReference>
<evidence type="ECO:0000313" key="6">
    <source>
        <dbReference type="EMBL" id="TBT95969.1"/>
    </source>
</evidence>
<reference evidence="6 7" key="1">
    <citation type="submission" date="2019-01" db="EMBL/GenBank/DDBJ databases">
        <title>Lactibacter flavus gen. nov., sp. nov., a novel bacterium of the family Propionibacteriaceae isolated from raw milk and dairy products.</title>
        <authorList>
            <person name="Huptas C."/>
            <person name="Wenning M."/>
            <person name="Breitenwieser F."/>
            <person name="Doll E."/>
            <person name="Von Neubeck M."/>
            <person name="Busse H.-J."/>
            <person name="Scherer S."/>
        </authorList>
    </citation>
    <scope>NUCLEOTIDE SEQUENCE [LARGE SCALE GENOMIC DNA]</scope>
    <source>
        <strain evidence="6 7">DSM 22130</strain>
    </source>
</reference>
<protein>
    <recommendedName>
        <fullName evidence="2">alpha-galactosidase</fullName>
        <ecNumber evidence="2">3.2.1.22</ecNumber>
    </recommendedName>
</protein>
<accession>A0A4Q9KQ03</accession>
<evidence type="ECO:0000256" key="1">
    <source>
        <dbReference type="ARBA" id="ARBA00001255"/>
    </source>
</evidence>
<evidence type="ECO:0000256" key="3">
    <source>
        <dbReference type="ARBA" id="ARBA00022801"/>
    </source>
</evidence>
<dbReference type="PROSITE" id="PS00512">
    <property type="entry name" value="ALPHA_GALACTOSIDASE"/>
    <property type="match status" value="1"/>
</dbReference>
<dbReference type="InterPro" id="IPR050985">
    <property type="entry name" value="Alpha-glycosidase_related"/>
</dbReference>
<evidence type="ECO:0000313" key="7">
    <source>
        <dbReference type="Proteomes" id="UP000291933"/>
    </source>
</evidence>
<evidence type="ECO:0000256" key="2">
    <source>
        <dbReference type="ARBA" id="ARBA00012755"/>
    </source>
</evidence>
<comment type="caution">
    <text evidence="6">The sequence shown here is derived from an EMBL/GenBank/DDBJ whole genome shotgun (WGS) entry which is preliminary data.</text>
</comment>
<keyword evidence="3" id="KW-0378">Hydrolase</keyword>
<keyword evidence="7" id="KW-1185">Reference proteome</keyword>
<name>A0A4Q9KQ03_PROTD</name>
<dbReference type="GO" id="GO:0016052">
    <property type="term" value="P:carbohydrate catabolic process"/>
    <property type="evidence" value="ECO:0007669"/>
    <property type="project" value="InterPro"/>
</dbReference>
<proteinExistence type="predicted"/>
<dbReference type="EC" id="3.2.1.22" evidence="2"/>